<reference evidence="4 6" key="3">
    <citation type="submission" date="2018-06" db="EMBL/GenBank/DDBJ databases">
        <authorList>
            <consortium name="Pathogen Informatics"/>
            <person name="Doyle S."/>
        </authorList>
    </citation>
    <scope>NUCLEOTIDE SEQUENCE [LARGE SCALE GENOMIC DNA]</scope>
    <source>
        <strain evidence="4 6">NCTC12957</strain>
    </source>
</reference>
<evidence type="ECO:0000313" key="6">
    <source>
        <dbReference type="Proteomes" id="UP000255213"/>
    </source>
</evidence>
<organism evidence="3 5">
    <name type="scientific">Streptococcus acidominimus</name>
    <dbReference type="NCBI Taxonomy" id="1326"/>
    <lineage>
        <taxon>Bacteria</taxon>
        <taxon>Bacillati</taxon>
        <taxon>Bacillota</taxon>
        <taxon>Bacilli</taxon>
        <taxon>Lactobacillales</taxon>
        <taxon>Streptococcaceae</taxon>
        <taxon>Streptococcus</taxon>
    </lineage>
</organism>
<dbReference type="Proteomes" id="UP000186437">
    <property type="component" value="Unassembled WGS sequence"/>
</dbReference>
<proteinExistence type="predicted"/>
<dbReference type="AlphaFoldDB" id="A0A1Q8EFU0"/>
<sequence>MNEETQTVEVVEDDNKVAAEPEQVITDQKGKKKYTDADVDDIINKKFAKFKAEQEKAESEAKKLAKMNAEDKQKYQLDKREQELADREAEIARRELTAEAKTILSERDLPIDLVDVVDLTDADSVRNSIDALQKSWEAAVQKGVADKMKGSAPMKKAPADSNEITKEQFDKMGYKDRNELIQKNPELYAQLKGK</sequence>
<feature type="coiled-coil region" evidence="1">
    <location>
        <begin position="47"/>
        <end position="74"/>
    </location>
</feature>
<dbReference type="Pfam" id="PF14265">
    <property type="entry name" value="DUF4355"/>
    <property type="match status" value="1"/>
</dbReference>
<feature type="region of interest" description="Disordered" evidence="2">
    <location>
        <begin position="1"/>
        <end position="31"/>
    </location>
</feature>
<dbReference type="InterPro" id="IPR025580">
    <property type="entry name" value="Gp46"/>
</dbReference>
<dbReference type="Proteomes" id="UP000255213">
    <property type="component" value="Unassembled WGS sequence"/>
</dbReference>
<keyword evidence="1" id="KW-0175">Coiled coil</keyword>
<dbReference type="OrthoDB" id="3194827at2"/>
<keyword evidence="5" id="KW-1185">Reference proteome</keyword>
<feature type="region of interest" description="Disordered" evidence="2">
    <location>
        <begin position="146"/>
        <end position="166"/>
    </location>
</feature>
<evidence type="ECO:0000313" key="4">
    <source>
        <dbReference type="EMBL" id="SUN05077.1"/>
    </source>
</evidence>
<reference evidence="3" key="2">
    <citation type="submission" date="2016-12" db="EMBL/GenBank/DDBJ databases">
        <authorList>
            <person name="Song W.-J."/>
            <person name="Kurnit D.M."/>
        </authorList>
    </citation>
    <scope>NUCLEOTIDE SEQUENCE [LARGE SCALE GENOMIC DNA]</scope>
    <source>
        <strain evidence="3">ATCC 51725</strain>
    </source>
</reference>
<protein>
    <submittedName>
        <fullName evidence="3">Phage capsid protein</fullName>
    </submittedName>
    <submittedName>
        <fullName evidence="4">Phage scaffold protein</fullName>
    </submittedName>
</protein>
<dbReference type="EMBL" id="UHEN01000001">
    <property type="protein sequence ID" value="SUN05077.1"/>
    <property type="molecule type" value="Genomic_DNA"/>
</dbReference>
<accession>A0A1Q8EFU0</accession>
<reference evidence="5" key="1">
    <citation type="submission" date="2016-12" db="EMBL/GenBank/DDBJ databases">
        <authorList>
            <person name="Gulvik C.A."/>
        </authorList>
    </citation>
    <scope>NUCLEOTIDE SEQUENCE [LARGE SCALE GENOMIC DNA]</scope>
    <source>
        <strain evidence="5">ATCC 51725</strain>
    </source>
</reference>
<evidence type="ECO:0000313" key="5">
    <source>
        <dbReference type="Proteomes" id="UP000186437"/>
    </source>
</evidence>
<dbReference type="EMBL" id="MSJL01000003">
    <property type="protein sequence ID" value="OLF50652.1"/>
    <property type="molecule type" value="Genomic_DNA"/>
</dbReference>
<name>A0A1Q8EFU0_STRAI</name>
<evidence type="ECO:0000256" key="2">
    <source>
        <dbReference type="SAM" id="MobiDB-lite"/>
    </source>
</evidence>
<dbReference type="RefSeq" id="WP_075098396.1">
    <property type="nucleotide sequence ID" value="NZ_MSJL01000003.1"/>
</dbReference>
<gene>
    <name evidence="3" type="ORF">BU200_01120</name>
    <name evidence="4" type="ORF">NCTC12957_00108</name>
</gene>
<evidence type="ECO:0000313" key="3">
    <source>
        <dbReference type="EMBL" id="OLF50652.1"/>
    </source>
</evidence>
<evidence type="ECO:0000256" key="1">
    <source>
        <dbReference type="SAM" id="Coils"/>
    </source>
</evidence>